<protein>
    <submittedName>
        <fullName evidence="1">Uncharacterized protein</fullName>
    </submittedName>
</protein>
<dbReference type="Proteomes" id="UP000013131">
    <property type="component" value="Unassembled WGS sequence"/>
</dbReference>
<proteinExistence type="predicted"/>
<keyword evidence="2" id="KW-1185">Reference proteome</keyword>
<dbReference type="EMBL" id="AORI01000011">
    <property type="protein sequence ID" value="ENY68742.1"/>
    <property type="molecule type" value="Genomic_DNA"/>
</dbReference>
<accession>N9V009</accession>
<sequence length="160" mass="19199">MKKFLRMNKMIENKRNSFNLKINFIDSKILEIKNAQLFINVDEDDDWILIDSNSIMAYEYVMIKVNDLDEQKTFYLFLLNTNIVIKENQITINTFSKKTIYKESKEKVDKNQEIKEIAKKIEYYQSLQILGLSLDQFMELKILKQKLALLNLEQKFRLVK</sequence>
<dbReference type="AlphaFoldDB" id="N9V009"/>
<evidence type="ECO:0000313" key="2">
    <source>
        <dbReference type="Proteomes" id="UP000013131"/>
    </source>
</evidence>
<dbReference type="PATRIC" id="fig|1188233.3.peg.526"/>
<evidence type="ECO:0000313" key="1">
    <source>
        <dbReference type="EMBL" id="ENY68742.1"/>
    </source>
</evidence>
<name>N9V009_9BACT</name>
<dbReference type="NCBIfam" id="NF045935">
    <property type="entry name" value="MSC_0621_epsi"/>
    <property type="match status" value="1"/>
</dbReference>
<reference evidence="1 2" key="1">
    <citation type="journal article" date="2013" name="Genome Announc.">
        <title>Draft Genome Sequences of Mycoplasma auris and Mycoplasma yeatsii, Two Species of the Ear Canal of Caprinae.</title>
        <authorList>
            <person name="Dordet-Frisoni E."/>
            <person name="Baranowski E."/>
            <person name="Barre A."/>
            <person name="Blanchard A."/>
            <person name="Breton M."/>
            <person name="Couture C."/>
            <person name="Dupuy V."/>
            <person name="Gaurivaud P."/>
            <person name="Jacob D."/>
            <person name="Lemaitre C."/>
            <person name="Manso-Silvan L."/>
            <person name="Nikolski M."/>
            <person name="Nouvel L.X."/>
            <person name="Poumarat F."/>
            <person name="Sirand-Pugnet P."/>
            <person name="Thebault P."/>
            <person name="Theil S."/>
            <person name="Thiaucourt F."/>
            <person name="Citti C."/>
            <person name="Tardy F."/>
        </authorList>
    </citation>
    <scope>NUCLEOTIDE SEQUENCE [LARGE SCALE GENOMIC DNA]</scope>
    <source>
        <strain evidence="1 2">15026</strain>
    </source>
</reference>
<comment type="caution">
    <text evidence="1">The sequence shown here is derived from an EMBL/GenBank/DDBJ whole genome shotgun (WGS) entry which is preliminary data.</text>
</comment>
<gene>
    <name evidence="1" type="ORF">MAU_5430</name>
</gene>
<dbReference type="eggNOG" id="ENOG5034AM4">
    <property type="taxonomic scope" value="Bacteria"/>
</dbReference>
<organism evidence="1 2">
    <name type="scientific">Metamycoplasma auris 15026</name>
    <dbReference type="NCBI Taxonomy" id="1188233"/>
    <lineage>
        <taxon>Bacteria</taxon>
        <taxon>Bacillati</taxon>
        <taxon>Mycoplasmatota</taxon>
        <taxon>Mycoplasmoidales</taxon>
        <taxon>Metamycoplasmataceae</taxon>
        <taxon>Metamycoplasma</taxon>
    </lineage>
</organism>
<dbReference type="STRING" id="1188233.MAU_5430"/>